<evidence type="ECO:0000256" key="7">
    <source>
        <dbReference type="ARBA" id="ARBA00052442"/>
    </source>
</evidence>
<dbReference type="InterPro" id="IPR014031">
    <property type="entry name" value="Ketoacyl_synth_C"/>
</dbReference>
<accession>A0A1X9WEQ3</accession>
<dbReference type="SUPFAM" id="SSF55048">
    <property type="entry name" value="Probable ACP-binding domain of malonyl-CoA ACP transacylase"/>
    <property type="match status" value="2"/>
</dbReference>
<dbReference type="SMART" id="SM00823">
    <property type="entry name" value="PKS_PP"/>
    <property type="match status" value="2"/>
</dbReference>
<dbReference type="InterPro" id="IPR018201">
    <property type="entry name" value="Ketoacyl_synth_AS"/>
</dbReference>
<dbReference type="Gene3D" id="3.30.70.3290">
    <property type="match status" value="2"/>
</dbReference>
<dbReference type="Pfam" id="PF21089">
    <property type="entry name" value="PKS_DH_N"/>
    <property type="match status" value="1"/>
</dbReference>
<dbReference type="SMART" id="SM00825">
    <property type="entry name" value="PKS_KS"/>
    <property type="match status" value="2"/>
</dbReference>
<dbReference type="InterPro" id="IPR032821">
    <property type="entry name" value="PKS_assoc"/>
</dbReference>
<dbReference type="SMART" id="SM00826">
    <property type="entry name" value="PKS_DH"/>
    <property type="match status" value="1"/>
</dbReference>
<dbReference type="InterPro" id="IPR020806">
    <property type="entry name" value="PKS_PP-bd"/>
</dbReference>
<feature type="domain" description="Carrier" evidence="14">
    <location>
        <begin position="1567"/>
        <end position="1642"/>
    </location>
</feature>
<dbReference type="InterPro" id="IPR013968">
    <property type="entry name" value="PKS_KR"/>
</dbReference>
<dbReference type="InterPro" id="IPR016039">
    <property type="entry name" value="Thiolase-like"/>
</dbReference>
<dbReference type="PANTHER" id="PTHR43775">
    <property type="entry name" value="FATTY ACID SYNTHASE"/>
    <property type="match status" value="1"/>
</dbReference>
<evidence type="ECO:0000256" key="6">
    <source>
        <dbReference type="ARBA" id="ARBA00023315"/>
    </source>
</evidence>
<dbReference type="Pfam" id="PF16197">
    <property type="entry name" value="KAsynt_C_assoc"/>
    <property type="match status" value="2"/>
</dbReference>
<dbReference type="PROSITE" id="PS00606">
    <property type="entry name" value="KS3_1"/>
    <property type="match status" value="2"/>
</dbReference>
<keyword evidence="3" id="KW-0808">Transferase</keyword>
<dbReference type="Gene3D" id="3.40.366.10">
    <property type="entry name" value="Malonyl-Coenzyme A Acyl Carrier Protein, domain 2"/>
    <property type="match status" value="2"/>
</dbReference>
<comment type="pathway">
    <text evidence="9">Antibiotic biosynthesis; erythromycin biosynthesis.</text>
</comment>
<dbReference type="PROSITE" id="PS52004">
    <property type="entry name" value="KS3_2"/>
    <property type="match status" value="2"/>
</dbReference>
<dbReference type="Pfam" id="PF08659">
    <property type="entry name" value="KR"/>
    <property type="match status" value="1"/>
</dbReference>
<dbReference type="PROSITE" id="PS52019">
    <property type="entry name" value="PKS_MFAS_DH"/>
    <property type="match status" value="1"/>
</dbReference>
<dbReference type="GO" id="GO:0004315">
    <property type="term" value="F:3-oxoacyl-[acyl-carrier-protein] synthase activity"/>
    <property type="evidence" value="ECO:0007669"/>
    <property type="project" value="InterPro"/>
</dbReference>
<comment type="catalytic activity">
    <reaction evidence="7">
        <text>6 (S)-methylmalonyl-CoA + propanoyl-CoA + 6 NADPH + 12 H(+) = 6-deoxyerythronolide B + 6 CO2 + 6 NADP(+) + 7 CoA + H2O</text>
        <dbReference type="Rhea" id="RHEA:23068"/>
        <dbReference type="ChEBI" id="CHEBI:15377"/>
        <dbReference type="ChEBI" id="CHEBI:15378"/>
        <dbReference type="ChEBI" id="CHEBI:16089"/>
        <dbReference type="ChEBI" id="CHEBI:16526"/>
        <dbReference type="ChEBI" id="CHEBI:57287"/>
        <dbReference type="ChEBI" id="CHEBI:57327"/>
        <dbReference type="ChEBI" id="CHEBI:57392"/>
        <dbReference type="ChEBI" id="CHEBI:57783"/>
        <dbReference type="ChEBI" id="CHEBI:58349"/>
        <dbReference type="EC" id="2.3.1.94"/>
    </reaction>
</comment>
<comment type="function">
    <text evidence="8">Involved in the biosynthesis of antibiotic erythromycin via the biosynthesis of its aglycone precursor, 6-deoxyerythronolide B (6-dEB).</text>
</comment>
<feature type="domain" description="PKS/mFAS DH" evidence="16">
    <location>
        <begin position="888"/>
        <end position="1150"/>
    </location>
</feature>
<feature type="domain" description="Ketosynthase family 3 (KS3)" evidence="15">
    <location>
        <begin position="1659"/>
        <end position="2083"/>
    </location>
</feature>
<dbReference type="InterPro" id="IPR049551">
    <property type="entry name" value="PKS_DH_C"/>
</dbReference>
<dbReference type="InterPro" id="IPR049552">
    <property type="entry name" value="PKS_DH_N"/>
</dbReference>
<feature type="active site" description="Proton acceptor; for dehydratase activity" evidence="12">
    <location>
        <position position="920"/>
    </location>
</feature>
<keyword evidence="5" id="KW-0511">Multifunctional enzyme</keyword>
<dbReference type="FunFam" id="3.40.47.10:FF:000019">
    <property type="entry name" value="Polyketide synthase type I"/>
    <property type="match status" value="2"/>
</dbReference>
<feature type="region of interest" description="N-terminal hotdog fold" evidence="12">
    <location>
        <begin position="888"/>
        <end position="1010"/>
    </location>
</feature>
<dbReference type="InterPro" id="IPR036736">
    <property type="entry name" value="ACP-like_sf"/>
</dbReference>
<dbReference type="Gene3D" id="3.40.50.720">
    <property type="entry name" value="NAD(P)-binding Rossmann-like Domain"/>
    <property type="match status" value="1"/>
</dbReference>
<feature type="domain" description="Ketosynthase family 3 (KS3)" evidence="15">
    <location>
        <begin position="30"/>
        <end position="453"/>
    </location>
</feature>
<dbReference type="CDD" id="cd08956">
    <property type="entry name" value="KR_3_FAS_SDR_x"/>
    <property type="match status" value="1"/>
</dbReference>
<keyword evidence="6" id="KW-0012">Acyltransferase</keyword>
<dbReference type="PROSITE" id="PS50075">
    <property type="entry name" value="CARRIER"/>
    <property type="match status" value="2"/>
</dbReference>
<dbReference type="InterPro" id="IPR016036">
    <property type="entry name" value="Malonyl_transacylase_ACP-bd"/>
</dbReference>
<keyword evidence="2" id="KW-0597">Phosphoprotein</keyword>
<dbReference type="InterPro" id="IPR042104">
    <property type="entry name" value="PKS_dehydratase_sf"/>
</dbReference>
<evidence type="ECO:0000256" key="9">
    <source>
        <dbReference type="ARBA" id="ARBA00060622"/>
    </source>
</evidence>
<evidence type="ECO:0000256" key="4">
    <source>
        <dbReference type="ARBA" id="ARBA00022737"/>
    </source>
</evidence>
<dbReference type="InterPro" id="IPR009081">
    <property type="entry name" value="PP-bd_ACP"/>
</dbReference>
<evidence type="ECO:0000259" key="16">
    <source>
        <dbReference type="PROSITE" id="PS52019"/>
    </source>
</evidence>
<dbReference type="SMART" id="SM00822">
    <property type="entry name" value="PKS_KR"/>
    <property type="match status" value="1"/>
</dbReference>
<dbReference type="InterPro" id="IPR057326">
    <property type="entry name" value="KR_dom"/>
</dbReference>
<dbReference type="InterPro" id="IPR014030">
    <property type="entry name" value="Ketoacyl_synth_N"/>
</dbReference>
<dbReference type="InterPro" id="IPR036291">
    <property type="entry name" value="NAD(P)-bd_dom_sf"/>
</dbReference>
<comment type="subunit">
    <text evidence="10">Homodimer. Erythronolide synthase is composed of EryAI, EryAII and EryAIII multimodular (2 modules) polypeptides each coding for a functional synthase subunit which participates in 2 of the six FAS-like elongation steps required for formation of the polyketide. Module 1, 2, 3, 4, 5, and 6 participating in biosynthesis steps 1, 2, 3, 4, 5, and 6, respectively.</text>
</comment>
<dbReference type="InterPro" id="IPR001227">
    <property type="entry name" value="Ac_transferase_dom_sf"/>
</dbReference>
<dbReference type="GO" id="GO:0006633">
    <property type="term" value="P:fatty acid biosynthetic process"/>
    <property type="evidence" value="ECO:0007669"/>
    <property type="project" value="InterPro"/>
</dbReference>
<dbReference type="CDD" id="cd00833">
    <property type="entry name" value="PKS"/>
    <property type="match status" value="2"/>
</dbReference>
<evidence type="ECO:0000256" key="2">
    <source>
        <dbReference type="ARBA" id="ARBA00022553"/>
    </source>
</evidence>
<keyword evidence="4" id="KW-0677">Repeat</keyword>
<dbReference type="InterPro" id="IPR014043">
    <property type="entry name" value="Acyl_transferase_dom"/>
</dbReference>
<dbReference type="Pfam" id="PF02801">
    <property type="entry name" value="Ketoacyl-synt_C"/>
    <property type="match status" value="2"/>
</dbReference>
<feature type="domain" description="Carrier" evidence="14">
    <location>
        <begin position="2594"/>
        <end position="2672"/>
    </location>
</feature>
<dbReference type="InterPro" id="IPR020841">
    <property type="entry name" value="PKS_Beta-ketoAc_synthase_dom"/>
</dbReference>
<feature type="region of interest" description="C-terminal hotdog fold" evidence="12">
    <location>
        <begin position="1020"/>
        <end position="1150"/>
    </location>
</feature>
<dbReference type="Gene3D" id="1.10.1200.10">
    <property type="entry name" value="ACP-like"/>
    <property type="match status" value="2"/>
</dbReference>
<dbReference type="EC" id="2.3.1.94" evidence="11"/>
<evidence type="ECO:0000256" key="5">
    <source>
        <dbReference type="ARBA" id="ARBA00023268"/>
    </source>
</evidence>
<dbReference type="Gene3D" id="3.10.129.110">
    <property type="entry name" value="Polyketide synthase dehydratase"/>
    <property type="match status" value="1"/>
</dbReference>
<feature type="active site" description="Proton donor; for dehydratase activity" evidence="12">
    <location>
        <position position="1076"/>
    </location>
</feature>
<dbReference type="Pfam" id="PF14765">
    <property type="entry name" value="PS-DH"/>
    <property type="match status" value="1"/>
</dbReference>
<dbReference type="SUPFAM" id="SSF47336">
    <property type="entry name" value="ACP-like"/>
    <property type="match status" value="2"/>
</dbReference>
<dbReference type="FunFam" id="1.10.1200.10:FF:000007">
    <property type="entry name" value="Probable polyketide synthase pks17"/>
    <property type="match status" value="2"/>
</dbReference>
<keyword evidence="1" id="KW-0596">Phosphopantetheine</keyword>
<dbReference type="GO" id="GO:0047879">
    <property type="term" value="F:erythronolide synthase activity"/>
    <property type="evidence" value="ECO:0007669"/>
    <property type="project" value="UniProtKB-EC"/>
</dbReference>
<dbReference type="Pfam" id="PF00550">
    <property type="entry name" value="PP-binding"/>
    <property type="match status" value="2"/>
</dbReference>
<dbReference type="Pfam" id="PF00698">
    <property type="entry name" value="Acyl_transf_1"/>
    <property type="match status" value="2"/>
</dbReference>
<evidence type="ECO:0000259" key="14">
    <source>
        <dbReference type="PROSITE" id="PS50075"/>
    </source>
</evidence>
<evidence type="ECO:0000256" key="3">
    <source>
        <dbReference type="ARBA" id="ARBA00022679"/>
    </source>
</evidence>
<dbReference type="Pfam" id="PF00109">
    <property type="entry name" value="ketoacyl-synt"/>
    <property type="match status" value="2"/>
</dbReference>
<organism evidence="17">
    <name type="scientific">Saccharothrix syringae</name>
    <name type="common">Nocardiopsis syringae</name>
    <dbReference type="NCBI Taxonomy" id="103733"/>
    <lineage>
        <taxon>Bacteria</taxon>
        <taxon>Bacillati</taxon>
        <taxon>Actinomycetota</taxon>
        <taxon>Actinomycetes</taxon>
        <taxon>Pseudonocardiales</taxon>
        <taxon>Pseudonocardiaceae</taxon>
        <taxon>Saccharothrix</taxon>
    </lineage>
</organism>
<dbReference type="PANTHER" id="PTHR43775:SF51">
    <property type="entry name" value="INACTIVE PHENOLPHTHIOCEROL SYNTHESIS POLYKETIDE SYNTHASE TYPE I PKS1-RELATED"/>
    <property type="match status" value="1"/>
</dbReference>
<dbReference type="InterPro" id="IPR049900">
    <property type="entry name" value="PKS_mFAS_DH"/>
</dbReference>
<dbReference type="RefSeq" id="WP_228122700.1">
    <property type="nucleotide sequence ID" value="NZ_CP034550.1"/>
</dbReference>
<evidence type="ECO:0000313" key="17">
    <source>
        <dbReference type="EMBL" id="ARS01477.1"/>
    </source>
</evidence>
<dbReference type="InterPro" id="IPR020807">
    <property type="entry name" value="PKS_DH"/>
</dbReference>
<dbReference type="SUPFAM" id="SSF51735">
    <property type="entry name" value="NAD(P)-binding Rossmann-fold domains"/>
    <property type="match status" value="2"/>
</dbReference>
<sequence length="2679" mass="275175">MTTPNDRVVTALRASLKENERLRRHVDALTEPIAVVGAACRFPGGVASPEDLWRLLLAEGDAVGGFPTDRGWDLDALTADPAAPGAVRTALGGFLADAASFDAALFGISPREALAMDPQQRLLLETTWEAVERARLDPRSLRGTRTGVFAGVMTNEYGSRLGELPADVLGYVGNGTAGSVASGRVAYALGLEGPAVTVDTACSSSLVALHLAVRALRGGECDLAVAAGVTVMATPGTFQEFSRQGALAADGRCKAFADAADGTALAEGSAAVLLARLSDARRDGLPVLAVVRGTAVNQDGASNGLTAPSGPAQERMIRATLDAAGLTAADVDLVEAHGTGTTLGDPIEAQALLATYGQDRREPLWLGSVKSNLGHTQAAAGLAGVLKVVMALRHGVMPRTLHVDAPSSHVDWDEGDVRLLTEARPWPGTGRPRRAGVSSFGVSGTNAHVIVEEAPDAPVGCEPAPGGTGLAAPPVVLSGRGEAAVRARAAALAAHVAAHPGQRPVDVAFAAATTRAALDQRVAVRADDPADLVARLTAVAEGRTPVHTADEDVRLGLLFAGQGSQHAGMGEALARRFPVFADSLAASEAEFDRLGVAIRGADVDRTEVAQPALFAFEVALAALLRSWGIVPAVVLGHSVGELAAAHVAGVFTLADACRVVAARGRLMGALPPGGAMLAVRAGEEAVRAALPAGLDVAAVNGPESVVVSGPEDAVAAFAASVTADTRRLRVSHAFHSSLVDPVLDEFAAVLATAEFGAPRLPVVSALTGRVAGPEIRTAGYWVRHAREAVRFADAATAARDLGATLFAEVGPDGVLTGLVAAAVDVPAVPLVRRDQPEESSVLSALGELHSRGVAPDWPAVFAGLSASAVDLPTYPFQRRRYWLRGAGHPVLTGSVELAETGGRVLTGTLSRAGHPWLAEHVVAGTALVPGTALVELAVQAAHRVGLDRVADLTLRTPLVVPDRGALRVQVTVGPPDAGGHRPIAVHSRPADDETWTRHAEGSLAAGPAAPGTFAWPPAGATPVDPAEVYRRLADAGVDHGPAFRAVEAVLVRGDEVFAEVRTTLDGGYAVHPALFDAALHAAALSPAAGAGLPFTWAGVAVHASGATALRVRIAPAGTGGVAVTAVDGSGAPVFTVESLTSRPWQGAAPPRLMRVDWKRVEPAAGPATGFVPERIAVRPGPAGARAATLAAVELVRSWLADPRSRTDRLVVVTGGDLAGPAPDPVAAAVWGAVRTAQAEHPDRFVLLDTDDDPGSAALFDAALATGEPQLALRGGEVLVPRLTRLAPGAPARLDAGGTVLVTGGTRGLGALVARHLVAEHGVRDLVLLGRHGGPAPDLDARVRVVPCDVADRDALAALLAGIPDLVAVVHVAGVVDDGVVEGLSVGQVDAVMRPKVDAVVYLDELTRGRGLGAFVVFSSAAGTFGSAGQANYAAANAFLDAFAQHRRALGLPATSVAWGLWDVGTGMTEALGEADRARLAAGGTRALDPATGLALLDVALAGDDPAVVAVDLDLAALRTAPDPHPLLRDLLRPPGTDRAGARPAVGPGAEDPLADRIAALPAPERAAAVLALVTAEAAAVLGHHDTAAVGPHVAFRDLGFDSLAAVDLRNRLAGLTGLRLPATLVFDHPNPVALADRLLADLIGAPEPEAETRRADAGGDEVAIVAMSCRYPGGVDSPEGLWELVAEGRDAITGFPDDRGWDLAAIHHPDPDHRGTSYVTEGGFLADAAGFDAEFFGISPREAAAMDPQQRLLLETSWEAVERAGIDPRSLRGTRTGVFVGVMHHDYAARLHTVPEEAEGHLGSGNAASVASGRIAYTLGLEGPAITVDTACSSSLVAVHLAAQSLRRGECAMAVAGGVTVMATPGAFVDFSRQRGLAPDGRCKSFADAADGTAWGEGVGLVLLERLSDARRHGHPVLAVLRGTAVNQDGASNGLTAPNGPAQRRVIRDALADAGLEPPDVDLVEAHGTGTSLGDPIEAQALLATYGQDRREPLWLGSVKSNLGHTQAAAGVAGIIKVVQAMRHGVMPRTLHVDAPSSRVDWTEGDVRLLTEARPWPDTGRPRRAAVSSFGISGTNAHVVVEAVDRAEPPPEVDLAVPVVLSARTDDALREYASRLAGTTGRTADVAHALATARTPFDRRAVVVARDRDELLRGLDALAAGLPSAAVVRGTARAGRRVGFLFSGQGAQRPGMGRELADRFPAFAAALDRVCAAFAGVGLPGLADAVRSGVGVDRTDLAQPALVAVELALAELLGSWGVRPDVVVGHSVGEVAAAHLAGVLSLTDACRLVAARAALMAELPGGGAMVAVRAAEDEVLPVLPDGVAVAAVNAPDAVVLSGAEAPVLAFAEQWAARGRRTRRLRVSHAFHSALVEPVLDRFRAALGEVVFRAPATPLVSTVTGRLAGPEVAEAEYWVRHARATVRFADAVRAAEALGVTDFLEVGPDSVLAAPARATASGDTAVHSGLRADRAEPVALLTAVAGLHTRGVAVDWAATFADVEVHHADVPTYPFRHRRHWLDATGPALPDGPLWRALLTGDADAVADVLGLRPDEPWGALLAKLADGLGARPDPAAADEPAAEPGGPRARLAGLTGPELERAVLDHLLADIAAVLGHDSPDGIEPDADLLDLGFASLTAVELRNRLAEATGADLPPTLVFDHATPADLARHLCAELVGARTAP</sequence>
<feature type="region of interest" description="Disordered" evidence="13">
    <location>
        <begin position="1526"/>
        <end position="1548"/>
    </location>
</feature>
<evidence type="ECO:0000256" key="13">
    <source>
        <dbReference type="SAM" id="MobiDB-lite"/>
    </source>
</evidence>
<dbReference type="GO" id="GO:0033068">
    <property type="term" value="P:macrolide biosynthetic process"/>
    <property type="evidence" value="ECO:0007669"/>
    <property type="project" value="UniProtKB-ARBA"/>
</dbReference>
<evidence type="ECO:0000259" key="15">
    <source>
        <dbReference type="PROSITE" id="PS52004"/>
    </source>
</evidence>
<dbReference type="SUPFAM" id="SSF53901">
    <property type="entry name" value="Thiolase-like"/>
    <property type="match status" value="2"/>
</dbReference>
<dbReference type="Gene3D" id="3.40.47.10">
    <property type="match status" value="2"/>
</dbReference>
<proteinExistence type="predicted"/>
<dbReference type="GO" id="GO:0004312">
    <property type="term" value="F:fatty acid synthase activity"/>
    <property type="evidence" value="ECO:0007669"/>
    <property type="project" value="TreeGrafter"/>
</dbReference>
<evidence type="ECO:0000256" key="12">
    <source>
        <dbReference type="PROSITE-ProRule" id="PRU01363"/>
    </source>
</evidence>
<dbReference type="PROSITE" id="PS00012">
    <property type="entry name" value="PHOSPHOPANTETHEINE"/>
    <property type="match status" value="1"/>
</dbReference>
<protein>
    <recommendedName>
        <fullName evidence="11">6-deoxyerythronolide-B synthase</fullName>
        <ecNumber evidence="11">2.3.1.94</ecNumber>
    </recommendedName>
</protein>
<reference evidence="17" key="1">
    <citation type="submission" date="2016-12" db="EMBL/GenBank/DDBJ databases">
        <title>Identification of nocamycin biosynthetic gene cluster from Saccharothrix syringae NRRL B-16468 and generation of new nocamycin derivatives by manipulating gene cluster.</title>
        <authorList>
            <person name="Mo X."/>
            <person name="Shi C."/>
            <person name="Gui C."/>
            <person name="Ju J."/>
            <person name="Wang Q."/>
        </authorList>
    </citation>
    <scope>NUCLEOTIDE SEQUENCE</scope>
</reference>
<dbReference type="FunFam" id="3.40.366.10:FF:000002">
    <property type="entry name" value="Probable polyketide synthase 2"/>
    <property type="match status" value="1"/>
</dbReference>
<evidence type="ECO:0000256" key="8">
    <source>
        <dbReference type="ARBA" id="ARBA00060158"/>
    </source>
</evidence>
<dbReference type="SMART" id="SM00827">
    <property type="entry name" value="PKS_AT"/>
    <property type="match status" value="2"/>
</dbReference>
<dbReference type="SUPFAM" id="SSF52151">
    <property type="entry name" value="FabD/lysophospholipase-like"/>
    <property type="match status" value="2"/>
</dbReference>
<dbReference type="InterPro" id="IPR006162">
    <property type="entry name" value="Ppantetheine_attach_site"/>
</dbReference>
<dbReference type="EMBL" id="KY287782">
    <property type="protein sequence ID" value="ARS01477.1"/>
    <property type="molecule type" value="Genomic_DNA"/>
</dbReference>
<evidence type="ECO:0000256" key="11">
    <source>
        <dbReference type="ARBA" id="ARBA00066981"/>
    </source>
</evidence>
<name>A0A1X9WEQ3_SACSY</name>
<dbReference type="InterPro" id="IPR050091">
    <property type="entry name" value="PKS_NRPS_Biosynth_Enz"/>
</dbReference>
<evidence type="ECO:0000256" key="1">
    <source>
        <dbReference type="ARBA" id="ARBA00022450"/>
    </source>
</evidence>
<dbReference type="InterPro" id="IPR016035">
    <property type="entry name" value="Acyl_Trfase/lysoPLipase"/>
</dbReference>
<evidence type="ECO:0000256" key="10">
    <source>
        <dbReference type="ARBA" id="ARBA00063272"/>
    </source>
</evidence>
<dbReference type="GO" id="GO:0031177">
    <property type="term" value="F:phosphopantetheine binding"/>
    <property type="evidence" value="ECO:0007669"/>
    <property type="project" value="InterPro"/>
</dbReference>